<dbReference type="RefSeq" id="XP_029228058.1">
    <property type="nucleotide sequence ID" value="XM_029371824.1"/>
</dbReference>
<dbReference type="OrthoDB" id="245125at2759"/>
<gene>
    <name evidence="1" type="ORF">Tco025E_04919</name>
</gene>
<reference evidence="1 2" key="1">
    <citation type="journal article" date="2018" name="BMC Genomics">
        <title>Genomic comparison of Trypanosoma conorhini and Trypanosoma rangeli to Trypanosoma cruzi strains of high and low virulence.</title>
        <authorList>
            <person name="Bradwell K.R."/>
            <person name="Koparde V.N."/>
            <person name="Matveyev A.V."/>
            <person name="Serrano M.G."/>
            <person name="Alves J.M."/>
            <person name="Parikh H."/>
            <person name="Huang B."/>
            <person name="Lee V."/>
            <person name="Espinosa-Alvarez O."/>
            <person name="Ortiz P.A."/>
            <person name="Costa-Martins A.G."/>
            <person name="Teixeira M.M."/>
            <person name="Buck G.A."/>
        </authorList>
    </citation>
    <scope>NUCLEOTIDE SEQUENCE [LARGE SCALE GENOMIC DNA]</scope>
    <source>
        <strain evidence="1 2">025E</strain>
    </source>
</reference>
<organism evidence="1 2">
    <name type="scientific">Trypanosoma conorhini</name>
    <dbReference type="NCBI Taxonomy" id="83891"/>
    <lineage>
        <taxon>Eukaryota</taxon>
        <taxon>Discoba</taxon>
        <taxon>Euglenozoa</taxon>
        <taxon>Kinetoplastea</taxon>
        <taxon>Metakinetoplastina</taxon>
        <taxon>Trypanosomatida</taxon>
        <taxon>Trypanosomatidae</taxon>
        <taxon>Trypanosoma</taxon>
    </lineage>
</organism>
<keyword evidence="2" id="KW-1185">Reference proteome</keyword>
<sequence length="360" mass="40223">MELAKCEKWRNPWDGEAKPYPWDLSRLVHVLGQATAPKVTVAKQLWCVQVISRCIENTKPHEQVEIRRNCQLLSTLQYFLSQSISTPLGARLRQRTLLVYLRLLGLDLALDELLVMDAGTVNVLVAALGDGEHAELNHVAILLARRVSELPHVSSVLVFEDRLFDALQDLLELRQLSPQVRKHIIYLFVNLSRHPKLHFKLARSRRVVFFAIETLLRVLKMEVVERASRKVRRVVNSAPALGGEPSVTSRRQETPAIAPVLSRDVGCALKHMYAVVPCAMIIANLLSFPDNRATMLTLYPELLCALGLCDSQAVSVRLWEVARCATDYLHEDAATMETQLLMHLEPPKADDGAAGAGGLA</sequence>
<dbReference type="SUPFAM" id="SSF48371">
    <property type="entry name" value="ARM repeat"/>
    <property type="match status" value="1"/>
</dbReference>
<protein>
    <submittedName>
        <fullName evidence="1">Uncharacterized protein</fullName>
    </submittedName>
</protein>
<dbReference type="Proteomes" id="UP000284403">
    <property type="component" value="Unassembled WGS sequence"/>
</dbReference>
<name>A0A3R7MLK3_9TRYP</name>
<comment type="caution">
    <text evidence="1">The sequence shown here is derived from an EMBL/GenBank/DDBJ whole genome shotgun (WGS) entry which is preliminary data.</text>
</comment>
<accession>A0A3R7MLK3</accession>
<dbReference type="GeneID" id="40318530"/>
<evidence type="ECO:0000313" key="1">
    <source>
        <dbReference type="EMBL" id="RNF17180.1"/>
    </source>
</evidence>
<proteinExistence type="predicted"/>
<dbReference type="InterPro" id="IPR016024">
    <property type="entry name" value="ARM-type_fold"/>
</dbReference>
<dbReference type="AlphaFoldDB" id="A0A3R7MLK3"/>
<evidence type="ECO:0000313" key="2">
    <source>
        <dbReference type="Proteomes" id="UP000284403"/>
    </source>
</evidence>
<dbReference type="EMBL" id="MKKU01000270">
    <property type="protein sequence ID" value="RNF17180.1"/>
    <property type="molecule type" value="Genomic_DNA"/>
</dbReference>